<gene>
    <name evidence="2" type="ORF">CYMTET_45426</name>
    <name evidence="1" type="ORF">CYMTET_45428</name>
</gene>
<dbReference type="EMBL" id="LGRX02031151">
    <property type="protein sequence ID" value="KAK3244981.1"/>
    <property type="molecule type" value="Genomic_DNA"/>
</dbReference>
<accession>A0AAE0BZJ9</accession>
<reference evidence="2" key="2">
    <citation type="submission" date="2023-06" db="EMBL/GenBank/DDBJ databases">
        <title>Long-read-based genome assembly of the green algal bacterivore Cymbomonas tetramitiformis.</title>
        <authorList>
            <person name="Gyaltshen Y."/>
            <person name="Rozenberg A."/>
            <person name="Paasch A."/>
            <person name="Burns J.A."/>
            <person name="Warring S."/>
            <person name="Larson R."/>
            <person name="Maurer-Alcala X."/>
            <person name="Dacks J."/>
            <person name="Kim E."/>
        </authorList>
    </citation>
    <scope>NUCLEOTIDE SEQUENCE</scope>
    <source>
        <strain evidence="2">PLY_AMNH</strain>
    </source>
</reference>
<evidence type="ECO:0000313" key="2">
    <source>
        <dbReference type="EMBL" id="KAK3244984.1"/>
    </source>
</evidence>
<dbReference type="Proteomes" id="UP001190700">
    <property type="component" value="Unassembled WGS sequence"/>
</dbReference>
<keyword evidence="3" id="KW-1185">Reference proteome</keyword>
<dbReference type="EMBL" id="LGRX02031150">
    <property type="protein sequence ID" value="KAK3244984.1"/>
    <property type="molecule type" value="Genomic_DNA"/>
</dbReference>
<evidence type="ECO:0000313" key="1">
    <source>
        <dbReference type="EMBL" id="KAK3244981.1"/>
    </source>
</evidence>
<sequence>MTSHKEEYMAIRYEAKIDPRKALTLEHRLVKENTTPGWFPDEDSRKQAMVERLDPEFYRALLDKYPLEADLAKVSLRELVHQITAVYISWATRQQRVHGVSFALGDAVTGALVATEDAGGGDEIENDENTILLRQILERLNVGGRKLYHLYRDCVLGGRRHTLGTAAAYCQPAAEVTEDDSEHAALAFRFQQAADQGAEAFAAAAEAYDQRDPELARLSREVDEAAARCGASFTHVSVPPQVVPEPGGAHAVGAQEPSMLAFTHAGGDDEDAPPPTQEAVTEAWLAEADRVCAESEAVAQRCRQAQADARERAVQESLAARERSVTAALAAQSRDAEELFMPVTWRPNDEKKNEKQQAVVPARCSEAAPQPVGCGTPPFGASQRLMWTVCMLSMFVRVAGALLRGTGEQHLASGMPADVAADLFTDGHGRVWYYPQPVEVTFGMHEIDGWELRLREAVDVLTAGVRRAVLPAHGGAAATGGELAAGGAGTYEIYNDNAAGFGDEDEYED</sequence>
<protein>
    <submittedName>
        <fullName evidence="2">Uncharacterized protein</fullName>
    </submittedName>
</protein>
<comment type="caution">
    <text evidence="2">The sequence shown here is derived from an EMBL/GenBank/DDBJ whole genome shotgun (WGS) entry which is preliminary data.</text>
</comment>
<name>A0AAE0BZJ9_9CHLO</name>
<evidence type="ECO:0000313" key="3">
    <source>
        <dbReference type="Proteomes" id="UP001190700"/>
    </source>
</evidence>
<proteinExistence type="predicted"/>
<dbReference type="AlphaFoldDB" id="A0AAE0BZJ9"/>
<organism evidence="2 3">
    <name type="scientific">Cymbomonas tetramitiformis</name>
    <dbReference type="NCBI Taxonomy" id="36881"/>
    <lineage>
        <taxon>Eukaryota</taxon>
        <taxon>Viridiplantae</taxon>
        <taxon>Chlorophyta</taxon>
        <taxon>Pyramimonadophyceae</taxon>
        <taxon>Pyramimonadales</taxon>
        <taxon>Pyramimonadaceae</taxon>
        <taxon>Cymbomonas</taxon>
    </lineage>
</organism>
<reference evidence="2 3" key="1">
    <citation type="journal article" date="2015" name="Genome Biol. Evol.">
        <title>Comparative Genomics of a Bacterivorous Green Alga Reveals Evolutionary Causalities and Consequences of Phago-Mixotrophic Mode of Nutrition.</title>
        <authorList>
            <person name="Burns J.A."/>
            <person name="Paasch A."/>
            <person name="Narechania A."/>
            <person name="Kim E."/>
        </authorList>
    </citation>
    <scope>NUCLEOTIDE SEQUENCE [LARGE SCALE GENOMIC DNA]</scope>
    <source>
        <strain evidence="2">PLY_AMNH</strain>
    </source>
</reference>